<dbReference type="NCBIfam" id="TIGR00255">
    <property type="entry name" value="YicC/YloC family endoribonuclease"/>
    <property type="match status" value="1"/>
</dbReference>
<name>A0A1G7D5U4_9FLAO</name>
<dbReference type="InterPro" id="IPR013527">
    <property type="entry name" value="YicC-like_N"/>
</dbReference>
<dbReference type="PANTHER" id="PTHR30636">
    <property type="entry name" value="UPF0701 PROTEIN YICC"/>
    <property type="match status" value="1"/>
</dbReference>
<sequence>MIISMTGFGRAEGNFEGKKISVDIRSLNGKNIDLNIRIPLFYKEKEFEIRKILSETIVRGKADCYISIEHMEENPSVIINHNMVKSYVSELKSISKDGRDIEYLKIAMRLPEAVSTKSEELSSEEWNVLKKLIEEALSQFNNFRKTEGDCLRRDLDSNIENIGKFLKKVEPYESERIRIIKEKYEKALKDFESIDETRYYQEVVYYIEKLDISEEKTRLAQHLKYYKEVMENEQCNGKKLGFIAQEIGREINTLGSKSNHSEIQKLVVMMKDDLEKIKEQTLNIL</sequence>
<dbReference type="GO" id="GO:0004521">
    <property type="term" value="F:RNA endonuclease activity"/>
    <property type="evidence" value="ECO:0007669"/>
    <property type="project" value="InterPro"/>
</dbReference>
<evidence type="ECO:0000313" key="9">
    <source>
        <dbReference type="Proteomes" id="UP000198517"/>
    </source>
</evidence>
<dbReference type="RefSeq" id="WP_092736753.1">
    <property type="nucleotide sequence ID" value="NZ_FNAS01000010.1"/>
</dbReference>
<feature type="domain" description="Endoribonuclease YicC-like C-terminal" evidence="7">
    <location>
        <begin position="174"/>
        <end position="284"/>
    </location>
</feature>
<protein>
    <submittedName>
        <fullName evidence="8">TIGR00255 family protein</fullName>
    </submittedName>
</protein>
<evidence type="ECO:0000256" key="4">
    <source>
        <dbReference type="ARBA" id="ARBA00022801"/>
    </source>
</evidence>
<evidence type="ECO:0000313" key="8">
    <source>
        <dbReference type="EMBL" id="SDE47014.1"/>
    </source>
</evidence>
<evidence type="ECO:0000256" key="2">
    <source>
        <dbReference type="ARBA" id="ARBA00022722"/>
    </source>
</evidence>
<dbReference type="AlphaFoldDB" id="A0A1G7D5U4"/>
<evidence type="ECO:0000259" key="6">
    <source>
        <dbReference type="Pfam" id="PF03755"/>
    </source>
</evidence>
<evidence type="ECO:0000256" key="1">
    <source>
        <dbReference type="ARBA" id="ARBA00001968"/>
    </source>
</evidence>
<dbReference type="EMBL" id="FNAS01000010">
    <property type="protein sequence ID" value="SDE47014.1"/>
    <property type="molecule type" value="Genomic_DNA"/>
</dbReference>
<evidence type="ECO:0000259" key="7">
    <source>
        <dbReference type="Pfam" id="PF08340"/>
    </source>
</evidence>
<feature type="domain" description="Endoribonuclease YicC-like N-terminal" evidence="6">
    <location>
        <begin position="2"/>
        <end position="152"/>
    </location>
</feature>
<accession>A0A1G7D5U4</accession>
<organism evidence="8 9">
    <name type="scientific">Riemerella columbipharyngis</name>
    <dbReference type="NCBI Taxonomy" id="1071918"/>
    <lineage>
        <taxon>Bacteria</taxon>
        <taxon>Pseudomonadati</taxon>
        <taxon>Bacteroidota</taxon>
        <taxon>Flavobacteriia</taxon>
        <taxon>Flavobacteriales</taxon>
        <taxon>Weeksellaceae</taxon>
        <taxon>Riemerella</taxon>
    </lineage>
</organism>
<dbReference type="InterPro" id="IPR005229">
    <property type="entry name" value="YicC/YloC-like"/>
</dbReference>
<keyword evidence="4" id="KW-0378">Hydrolase</keyword>
<dbReference type="PANTHER" id="PTHR30636:SF3">
    <property type="entry name" value="UPF0701 PROTEIN YICC"/>
    <property type="match status" value="1"/>
</dbReference>
<dbReference type="InterPro" id="IPR013551">
    <property type="entry name" value="YicC-like_C"/>
</dbReference>
<gene>
    <name evidence="8" type="ORF">SAMN05421544_11026</name>
</gene>
<proteinExistence type="inferred from homology"/>
<comment type="similarity">
    <text evidence="5">Belongs to the YicC/YloC family.</text>
</comment>
<keyword evidence="9" id="KW-1185">Reference proteome</keyword>
<dbReference type="OrthoDB" id="9771229at2"/>
<dbReference type="Pfam" id="PF03755">
    <property type="entry name" value="YicC-like_N"/>
    <property type="match status" value="1"/>
</dbReference>
<dbReference type="Proteomes" id="UP000198517">
    <property type="component" value="Unassembled WGS sequence"/>
</dbReference>
<evidence type="ECO:0000256" key="3">
    <source>
        <dbReference type="ARBA" id="ARBA00022759"/>
    </source>
</evidence>
<evidence type="ECO:0000256" key="5">
    <source>
        <dbReference type="ARBA" id="ARBA00035648"/>
    </source>
</evidence>
<keyword evidence="3" id="KW-0255">Endonuclease</keyword>
<dbReference type="Pfam" id="PF08340">
    <property type="entry name" value="YicC-like_C"/>
    <property type="match status" value="1"/>
</dbReference>
<dbReference type="STRING" id="1071918.SAMN05421544_11026"/>
<reference evidence="8 9" key="1">
    <citation type="submission" date="2016-10" db="EMBL/GenBank/DDBJ databases">
        <authorList>
            <person name="de Groot N.N."/>
        </authorList>
    </citation>
    <scope>NUCLEOTIDE SEQUENCE [LARGE SCALE GENOMIC DNA]</scope>
    <source>
        <strain evidence="8 9">DSM 24015</strain>
    </source>
</reference>
<comment type="cofactor">
    <cofactor evidence="1">
        <name>a divalent metal cation</name>
        <dbReference type="ChEBI" id="CHEBI:60240"/>
    </cofactor>
</comment>
<dbReference type="GO" id="GO:0016787">
    <property type="term" value="F:hydrolase activity"/>
    <property type="evidence" value="ECO:0007669"/>
    <property type="project" value="UniProtKB-KW"/>
</dbReference>
<keyword evidence="2" id="KW-0540">Nuclease</keyword>